<dbReference type="EMBL" id="CP089285">
    <property type="protein sequence ID" value="UTO56752.1"/>
    <property type="molecule type" value="Genomic_DNA"/>
</dbReference>
<accession>A0A9Q9BUA9</accession>
<protein>
    <submittedName>
        <fullName evidence="2">Uncharacterized protein</fullName>
    </submittedName>
</protein>
<dbReference type="AlphaFoldDB" id="A0A9Q9BUA9"/>
<feature type="transmembrane region" description="Helical" evidence="1">
    <location>
        <begin position="51"/>
        <end position="76"/>
    </location>
</feature>
<evidence type="ECO:0000313" key="2">
    <source>
        <dbReference type="EMBL" id="UTO55837.1"/>
    </source>
</evidence>
<evidence type="ECO:0000256" key="1">
    <source>
        <dbReference type="SAM" id="Phobius"/>
    </source>
</evidence>
<evidence type="ECO:0000313" key="5">
    <source>
        <dbReference type="Proteomes" id="UP001059985"/>
    </source>
</evidence>
<proteinExistence type="predicted"/>
<reference evidence="2" key="1">
    <citation type="journal article" date="2022" name="Microorganisms">
        <title>Assembly and Comparison of Ca. Neoehrlichia mikurensis Genomes.</title>
        <authorList>
            <person name="Azagi T."/>
            <person name="Dirks R.P."/>
            <person name="Yebra-Pimentel E.S."/>
            <person name="Schaap P.J."/>
            <person name="Koehorst J.J."/>
            <person name="Esser H.J."/>
            <person name="Sprong H."/>
        </authorList>
    </citation>
    <scope>NUCLEOTIDE SEQUENCE</scope>
    <source>
        <strain evidence="3">18-2804</strain>
        <strain evidence="2">18-2837</strain>
    </source>
</reference>
<dbReference type="EMBL" id="CP089286">
    <property type="protein sequence ID" value="UTO55837.1"/>
    <property type="molecule type" value="Genomic_DNA"/>
</dbReference>
<keyword evidence="1" id="KW-0812">Transmembrane</keyword>
<gene>
    <name evidence="3" type="ORF">LUA81_02090</name>
    <name evidence="2" type="ORF">LUA82_02110</name>
</gene>
<feature type="transmembrane region" description="Helical" evidence="1">
    <location>
        <begin position="12"/>
        <end position="31"/>
    </location>
</feature>
<evidence type="ECO:0000313" key="3">
    <source>
        <dbReference type="EMBL" id="UTO56752.1"/>
    </source>
</evidence>
<keyword evidence="1" id="KW-1133">Transmembrane helix</keyword>
<keyword evidence="5" id="KW-1185">Reference proteome</keyword>
<sequence>MVYYMKATAKDVICKVLACIFLITSFLVVVKKIKSSFPQESNITAYEDSNYVRNILIGCLNVVFSCIIYMLILIYCNVKLMLLFMSITNEKRLNHFMLFESLQSKIISLLLNKYTYHFHNMTNKNSTTKLQHTTNEDIYTKLLESLKIVNSFHYHVKFCK</sequence>
<name>A0A9Q9BUA9_9RICK</name>
<keyword evidence="1" id="KW-0472">Membrane</keyword>
<evidence type="ECO:0000313" key="4">
    <source>
        <dbReference type="Proteomes" id="UP001059822"/>
    </source>
</evidence>
<dbReference type="Proteomes" id="UP001059985">
    <property type="component" value="Chromosome"/>
</dbReference>
<dbReference type="Proteomes" id="UP001059822">
    <property type="component" value="Chromosome"/>
</dbReference>
<organism evidence="2 4">
    <name type="scientific">Neoehrlichia mikurensis</name>
    <dbReference type="NCBI Taxonomy" id="89586"/>
    <lineage>
        <taxon>Bacteria</taxon>
        <taxon>Pseudomonadati</taxon>
        <taxon>Pseudomonadota</taxon>
        <taxon>Alphaproteobacteria</taxon>
        <taxon>Rickettsiales</taxon>
        <taxon>Anaplasmataceae</taxon>
        <taxon>Candidatus Neoehrlichia</taxon>
    </lineage>
</organism>
<dbReference type="RefSeq" id="WP_218194417.1">
    <property type="nucleotide sequence ID" value="NZ_CP054597.1"/>
</dbReference>